<name>A0AA40C061_9PEZI</name>
<keyword evidence="3" id="KW-1185">Reference proteome</keyword>
<accession>A0AA40C061</accession>
<evidence type="ECO:0000313" key="2">
    <source>
        <dbReference type="EMBL" id="KAK0620182.1"/>
    </source>
</evidence>
<reference evidence="2" key="1">
    <citation type="submission" date="2023-06" db="EMBL/GenBank/DDBJ databases">
        <title>Genome-scale phylogeny and comparative genomics of the fungal order Sordariales.</title>
        <authorList>
            <consortium name="Lawrence Berkeley National Laboratory"/>
            <person name="Hensen N."/>
            <person name="Bonometti L."/>
            <person name="Westerberg I."/>
            <person name="Brannstrom I.O."/>
            <person name="Guillou S."/>
            <person name="Cros-Aarteil S."/>
            <person name="Calhoun S."/>
            <person name="Haridas S."/>
            <person name="Kuo A."/>
            <person name="Mondo S."/>
            <person name="Pangilinan J."/>
            <person name="Riley R."/>
            <person name="Labutti K."/>
            <person name="Andreopoulos B."/>
            <person name="Lipzen A."/>
            <person name="Chen C."/>
            <person name="Yanf M."/>
            <person name="Daum C."/>
            <person name="Ng V."/>
            <person name="Clum A."/>
            <person name="Steindorff A."/>
            <person name="Ohm R."/>
            <person name="Martin F."/>
            <person name="Silar P."/>
            <person name="Natvig D."/>
            <person name="Lalanne C."/>
            <person name="Gautier V."/>
            <person name="Ament-Velasquez S.L."/>
            <person name="Kruys A."/>
            <person name="Hutchinson M.I."/>
            <person name="Powell A.J."/>
            <person name="Barry K."/>
            <person name="Miller A.N."/>
            <person name="Grigoriev I.V."/>
            <person name="Debuchy R."/>
            <person name="Gladieux P."/>
            <person name="Thoren M.H."/>
            <person name="Johannesson H."/>
        </authorList>
    </citation>
    <scope>NUCLEOTIDE SEQUENCE</scope>
    <source>
        <strain evidence="2">CBS 606.72</strain>
    </source>
</reference>
<organism evidence="2 3">
    <name type="scientific">Immersiella caudata</name>
    <dbReference type="NCBI Taxonomy" id="314043"/>
    <lineage>
        <taxon>Eukaryota</taxon>
        <taxon>Fungi</taxon>
        <taxon>Dikarya</taxon>
        <taxon>Ascomycota</taxon>
        <taxon>Pezizomycotina</taxon>
        <taxon>Sordariomycetes</taxon>
        <taxon>Sordariomycetidae</taxon>
        <taxon>Sordariales</taxon>
        <taxon>Lasiosphaeriaceae</taxon>
        <taxon>Immersiella</taxon>
    </lineage>
</organism>
<gene>
    <name evidence="2" type="ORF">B0T14DRAFT_225275</name>
</gene>
<protein>
    <submittedName>
        <fullName evidence="2">Uncharacterized protein</fullName>
    </submittedName>
</protein>
<dbReference type="AlphaFoldDB" id="A0AA40C061"/>
<keyword evidence="1" id="KW-0732">Signal</keyword>
<evidence type="ECO:0000256" key="1">
    <source>
        <dbReference type="SAM" id="SignalP"/>
    </source>
</evidence>
<evidence type="ECO:0000313" key="3">
    <source>
        <dbReference type="Proteomes" id="UP001175000"/>
    </source>
</evidence>
<comment type="caution">
    <text evidence="2">The sequence shown here is derived from an EMBL/GenBank/DDBJ whole genome shotgun (WGS) entry which is preliminary data.</text>
</comment>
<sequence>MPTITSFRFVLRVTTLLCLCWMPADPVSFVRHTSQALVSAGAQRGEQDHRAAEPGKRKVGKMIAMIAWGTVSLTIGGLADVLCESSLLMDRLPHSQTWMTAWCQRNQDLLADHRTEPAPRVVDRLDPTPMM</sequence>
<dbReference type="EMBL" id="JAULSU010000004">
    <property type="protein sequence ID" value="KAK0620182.1"/>
    <property type="molecule type" value="Genomic_DNA"/>
</dbReference>
<feature type="chain" id="PRO_5041338500" evidence="1">
    <location>
        <begin position="27"/>
        <end position="131"/>
    </location>
</feature>
<feature type="signal peptide" evidence="1">
    <location>
        <begin position="1"/>
        <end position="26"/>
    </location>
</feature>
<proteinExistence type="predicted"/>
<dbReference type="Proteomes" id="UP001175000">
    <property type="component" value="Unassembled WGS sequence"/>
</dbReference>